<dbReference type="KEGG" id="keu:S101446_02426"/>
<evidence type="ECO:0000313" key="2">
    <source>
        <dbReference type="Proteomes" id="UP000037566"/>
    </source>
</evidence>
<dbReference type="InterPro" id="IPR013785">
    <property type="entry name" value="Aldolase_TIM"/>
</dbReference>
<dbReference type="Proteomes" id="UP000037566">
    <property type="component" value="Unassembled WGS sequence"/>
</dbReference>
<protein>
    <submittedName>
        <fullName evidence="1">Nitronate monooxygenase</fullName>
    </submittedName>
</protein>
<comment type="caution">
    <text evidence="1">The sequence shown here is derived from an EMBL/GenBank/DDBJ whole genome shotgun (WGS) entry which is preliminary data.</text>
</comment>
<proteinExistence type="predicted"/>
<keyword evidence="2" id="KW-1185">Reference proteome</keyword>
<sequence>MGAPPRGQTHDDGMVMKPINAIRMGGTDILPLVEGGKGVSISTGISAGHWAAAGGAGTVSIVNADSYDRDGNVVPQIYHGKTRRERHEELIDYAIRGGIAQARIAHEIAGGRGRIHANILWEMGGAERVINGVLEGAPGMIQGLTCGAGMPYRLSEIAARFGIHYYPIVSSARAFNALWRRSYHKTGELLGAVVYEDPWRAGGHNGLSNTENPLAPEDPFPRVLALRKQMRAFGLDDTPIIMAGGVWWLEEWQDWIDNPELGPIVFQFGTRPLLTRESPIPDAWKQRLLTLKKGDVFLNRFSPTGFYSSAVNNSFLRELRGRSERQIPFSPEALGEHTAALAIGARGRQVYVTPADAQRARLWIEEGHTEAMRTPDNTLVFVAPERAREILADQGACMGCLSECRFSNWSQKPPAYSNGHKADPRSYCIQKTLQAAAHAHGPDQAEVIDHNLMFGGTNAWRFATDPFYANGFVPTVAQLLERIMTGR</sequence>
<organism evidence="1 2">
    <name type="scientific">Komagataeibacter europaeus</name>
    <name type="common">Gluconacetobacter europaeus</name>
    <dbReference type="NCBI Taxonomy" id="33995"/>
    <lineage>
        <taxon>Bacteria</taxon>
        <taxon>Pseudomonadati</taxon>
        <taxon>Pseudomonadota</taxon>
        <taxon>Alphaproteobacteria</taxon>
        <taxon>Acetobacterales</taxon>
        <taxon>Acetobacteraceae</taxon>
        <taxon>Komagataeibacter</taxon>
    </lineage>
</organism>
<gene>
    <name evidence="1" type="ORF">KOEU_07990</name>
</gene>
<dbReference type="SUPFAM" id="SSF51412">
    <property type="entry name" value="Inosine monophosphate dehydrogenase (IMPDH)"/>
    <property type="match status" value="1"/>
</dbReference>
<dbReference type="PATRIC" id="fig|33995.3.peg.876"/>
<evidence type="ECO:0000313" key="1">
    <source>
        <dbReference type="EMBL" id="KON65525.1"/>
    </source>
</evidence>
<keyword evidence="1" id="KW-0503">Monooxygenase</keyword>
<dbReference type="STRING" id="33995.KOEU_07990"/>
<dbReference type="Gene3D" id="3.20.20.70">
    <property type="entry name" value="Aldolase class I"/>
    <property type="match status" value="1"/>
</dbReference>
<name>A0A0M0EJU4_KOMEU</name>
<dbReference type="GO" id="GO:0004497">
    <property type="term" value="F:monooxygenase activity"/>
    <property type="evidence" value="ECO:0007669"/>
    <property type="project" value="UniProtKB-KW"/>
</dbReference>
<dbReference type="EMBL" id="LHUQ01000003">
    <property type="protein sequence ID" value="KON65525.1"/>
    <property type="molecule type" value="Genomic_DNA"/>
</dbReference>
<keyword evidence="1" id="KW-0560">Oxidoreductase</keyword>
<dbReference type="AlphaFoldDB" id="A0A0M0EJU4"/>
<accession>A0A0M0EJU4</accession>
<reference evidence="1" key="1">
    <citation type="submission" date="2015-08" db="EMBL/GenBank/DDBJ databases">
        <title>Draft genome sequence of Komagataeibacter europaeus CECT 8546 a cellulose producer strain from vinegar produced by the traditional method.</title>
        <authorList>
            <person name="Poehlein A."/>
            <person name="Valera M.J."/>
            <person name="Haack F.S."/>
            <person name="Mas A."/>
            <person name="Daniel R."/>
            <person name="Streit W.R."/>
            <person name="Mateo E."/>
        </authorList>
    </citation>
    <scope>NUCLEOTIDE SEQUENCE [LARGE SCALE GENOMIC DNA]</scope>
    <source>
        <strain evidence="1">CECT 8546</strain>
    </source>
</reference>